<organism evidence="7 8">
    <name type="scientific">Lasiosphaeria hispida</name>
    <dbReference type="NCBI Taxonomy" id="260671"/>
    <lineage>
        <taxon>Eukaryota</taxon>
        <taxon>Fungi</taxon>
        <taxon>Dikarya</taxon>
        <taxon>Ascomycota</taxon>
        <taxon>Pezizomycotina</taxon>
        <taxon>Sordariomycetes</taxon>
        <taxon>Sordariomycetidae</taxon>
        <taxon>Sordariales</taxon>
        <taxon>Lasiosphaeriaceae</taxon>
        <taxon>Lasiosphaeria</taxon>
    </lineage>
</organism>
<keyword evidence="2" id="KW-0862">Zinc</keyword>
<gene>
    <name evidence="7" type="ORF">B0T25DRAFT_137351</name>
</gene>
<dbReference type="SUPFAM" id="SSF57701">
    <property type="entry name" value="Zn2/Cys6 DNA-binding domain"/>
    <property type="match status" value="1"/>
</dbReference>
<dbReference type="PANTHER" id="PTHR47660:SF3">
    <property type="entry name" value="FINGER DOMAIN PROTEIN, PUTATIVE (AFU_ORTHOLOGUE AFUA_4G03310)-RELATED"/>
    <property type="match status" value="1"/>
</dbReference>
<evidence type="ECO:0000256" key="2">
    <source>
        <dbReference type="ARBA" id="ARBA00022833"/>
    </source>
</evidence>
<reference evidence="7" key="2">
    <citation type="submission" date="2023-06" db="EMBL/GenBank/DDBJ databases">
        <authorList>
            <consortium name="Lawrence Berkeley National Laboratory"/>
            <person name="Haridas S."/>
            <person name="Hensen N."/>
            <person name="Bonometti L."/>
            <person name="Westerberg I."/>
            <person name="Brannstrom I.O."/>
            <person name="Guillou S."/>
            <person name="Cros-Aarteil S."/>
            <person name="Calhoun S."/>
            <person name="Kuo A."/>
            <person name="Mondo S."/>
            <person name="Pangilinan J."/>
            <person name="Riley R."/>
            <person name="Labutti K."/>
            <person name="Andreopoulos B."/>
            <person name="Lipzen A."/>
            <person name="Chen C."/>
            <person name="Yanf M."/>
            <person name="Daum C."/>
            <person name="Ng V."/>
            <person name="Clum A."/>
            <person name="Steindorff A."/>
            <person name="Ohm R."/>
            <person name="Martin F."/>
            <person name="Silar P."/>
            <person name="Natvig D."/>
            <person name="Lalanne C."/>
            <person name="Gautier V."/>
            <person name="Ament-Velasquez S.L."/>
            <person name="Kruys A."/>
            <person name="Hutchinson M.I."/>
            <person name="Powell A.J."/>
            <person name="Barry K."/>
            <person name="Miller A.N."/>
            <person name="Grigoriev I.V."/>
            <person name="Debuchy R."/>
            <person name="Gladieux P."/>
            <person name="Thoren M.H."/>
            <person name="Johannesson H."/>
        </authorList>
    </citation>
    <scope>NUCLEOTIDE SEQUENCE</scope>
    <source>
        <strain evidence="7">CBS 955.72</strain>
    </source>
</reference>
<dbReference type="CDD" id="cd00067">
    <property type="entry name" value="GAL4"/>
    <property type="match status" value="1"/>
</dbReference>
<keyword evidence="3" id="KW-0805">Transcription regulation</keyword>
<dbReference type="PANTHER" id="PTHR47660">
    <property type="entry name" value="TRANSCRIPTION FACTOR WITH C2H2 AND ZN(2)-CYS(6) DNA BINDING DOMAIN (EUROFUNG)-RELATED-RELATED"/>
    <property type="match status" value="1"/>
</dbReference>
<sequence length="459" mass="51668">MPISRKKACLPCRQSKARCSLELPCSRCSERGFSCAYEKSPAYRGPYPTPRAVASRLPPLQSDEGTTDHIAPPEAWNSFLAEDLLDPPQLATGFTWTPDPWFDSLDTLPAPLDIAQSSTNQPPPKPREDVCLQPMHPSDEDSALFRMAPVGILSPRKLANPEKFLTSKVLFGQVTSYPRAMIDGRGCLPPFIYPQCVLEGKSVDECRAMGNGNHSCLSEILAVCTSQLHMFFTRTTASSEYVWTTIYDYHRQLHQKIPSSNAHQLVEVLQATVIYLLTQALDIQTIEKNDIFTLVLTIREVGQQLHTLQFYQGSPSSCSPGRLSRRDWVAQESTRRTICLLYAIEAVFDVNIANRRQHCRGYNEVPLPSSRGPWEPIDNATWTAKYQTLINNEDAMYGGKQYLVIKDLRQLSGRRSANGEEETSDSTGQVNFKALEHWCETIDEFGLLLWMSVVMESRI</sequence>
<dbReference type="Pfam" id="PF00172">
    <property type="entry name" value="Zn_clus"/>
    <property type="match status" value="1"/>
</dbReference>
<reference evidence="7" key="1">
    <citation type="journal article" date="2023" name="Mol. Phylogenet. Evol.">
        <title>Genome-scale phylogeny and comparative genomics of the fungal order Sordariales.</title>
        <authorList>
            <person name="Hensen N."/>
            <person name="Bonometti L."/>
            <person name="Westerberg I."/>
            <person name="Brannstrom I.O."/>
            <person name="Guillou S."/>
            <person name="Cros-Aarteil S."/>
            <person name="Calhoun S."/>
            <person name="Haridas S."/>
            <person name="Kuo A."/>
            <person name="Mondo S."/>
            <person name="Pangilinan J."/>
            <person name="Riley R."/>
            <person name="LaButti K."/>
            <person name="Andreopoulos B."/>
            <person name="Lipzen A."/>
            <person name="Chen C."/>
            <person name="Yan M."/>
            <person name="Daum C."/>
            <person name="Ng V."/>
            <person name="Clum A."/>
            <person name="Steindorff A."/>
            <person name="Ohm R.A."/>
            <person name="Martin F."/>
            <person name="Silar P."/>
            <person name="Natvig D.O."/>
            <person name="Lalanne C."/>
            <person name="Gautier V."/>
            <person name="Ament-Velasquez S.L."/>
            <person name="Kruys A."/>
            <person name="Hutchinson M.I."/>
            <person name="Powell A.J."/>
            <person name="Barry K."/>
            <person name="Miller A.N."/>
            <person name="Grigoriev I.V."/>
            <person name="Debuchy R."/>
            <person name="Gladieux P."/>
            <person name="Hiltunen Thoren M."/>
            <person name="Johannesson H."/>
        </authorList>
    </citation>
    <scope>NUCLEOTIDE SEQUENCE</scope>
    <source>
        <strain evidence="7">CBS 955.72</strain>
    </source>
</reference>
<dbReference type="PROSITE" id="PS50048">
    <property type="entry name" value="ZN2_CY6_FUNGAL_2"/>
    <property type="match status" value="1"/>
</dbReference>
<dbReference type="InterPro" id="IPR001138">
    <property type="entry name" value="Zn2Cys6_DnaBD"/>
</dbReference>
<dbReference type="Gene3D" id="4.10.240.10">
    <property type="entry name" value="Zn(2)-C6 fungal-type DNA-binding domain"/>
    <property type="match status" value="1"/>
</dbReference>
<dbReference type="Proteomes" id="UP001275084">
    <property type="component" value="Unassembled WGS sequence"/>
</dbReference>
<dbReference type="SMART" id="SM00066">
    <property type="entry name" value="GAL4"/>
    <property type="match status" value="1"/>
</dbReference>
<dbReference type="AlphaFoldDB" id="A0AAJ0MFD4"/>
<evidence type="ECO:0000259" key="6">
    <source>
        <dbReference type="PROSITE" id="PS50048"/>
    </source>
</evidence>
<comment type="caution">
    <text evidence="7">The sequence shown here is derived from an EMBL/GenBank/DDBJ whole genome shotgun (WGS) entry which is preliminary data.</text>
</comment>
<dbReference type="GO" id="GO:0008270">
    <property type="term" value="F:zinc ion binding"/>
    <property type="evidence" value="ECO:0007669"/>
    <property type="project" value="InterPro"/>
</dbReference>
<evidence type="ECO:0000313" key="7">
    <source>
        <dbReference type="EMBL" id="KAK3356624.1"/>
    </source>
</evidence>
<keyword evidence="1" id="KW-0479">Metal-binding</keyword>
<dbReference type="EMBL" id="JAUIQD010000003">
    <property type="protein sequence ID" value="KAK3356624.1"/>
    <property type="molecule type" value="Genomic_DNA"/>
</dbReference>
<evidence type="ECO:0000313" key="8">
    <source>
        <dbReference type="Proteomes" id="UP001275084"/>
    </source>
</evidence>
<dbReference type="InterPro" id="IPR036864">
    <property type="entry name" value="Zn2-C6_fun-type_DNA-bd_sf"/>
</dbReference>
<evidence type="ECO:0000256" key="1">
    <source>
        <dbReference type="ARBA" id="ARBA00022723"/>
    </source>
</evidence>
<feature type="domain" description="Zn(2)-C6 fungal-type" evidence="6">
    <location>
        <begin position="8"/>
        <end position="37"/>
    </location>
</feature>
<keyword evidence="8" id="KW-1185">Reference proteome</keyword>
<accession>A0AAJ0MFD4</accession>
<keyword evidence="5" id="KW-0539">Nucleus</keyword>
<name>A0AAJ0MFD4_9PEZI</name>
<dbReference type="PROSITE" id="PS00463">
    <property type="entry name" value="ZN2_CY6_FUNGAL_1"/>
    <property type="match status" value="1"/>
</dbReference>
<evidence type="ECO:0000256" key="3">
    <source>
        <dbReference type="ARBA" id="ARBA00023015"/>
    </source>
</evidence>
<evidence type="ECO:0000256" key="5">
    <source>
        <dbReference type="ARBA" id="ARBA00023242"/>
    </source>
</evidence>
<proteinExistence type="predicted"/>
<keyword evidence="4" id="KW-0804">Transcription</keyword>
<protein>
    <recommendedName>
        <fullName evidence="6">Zn(2)-C6 fungal-type domain-containing protein</fullName>
    </recommendedName>
</protein>
<evidence type="ECO:0000256" key="4">
    <source>
        <dbReference type="ARBA" id="ARBA00023163"/>
    </source>
</evidence>
<dbReference type="GO" id="GO:0000981">
    <property type="term" value="F:DNA-binding transcription factor activity, RNA polymerase II-specific"/>
    <property type="evidence" value="ECO:0007669"/>
    <property type="project" value="InterPro"/>
</dbReference>